<gene>
    <name evidence="2" type="ORF">VNO80_02886</name>
</gene>
<dbReference type="Proteomes" id="UP001374584">
    <property type="component" value="Unassembled WGS sequence"/>
</dbReference>
<sequence>MFPNLDLILLTLLHASFVIFVLFLVIFIILLLFSMAFFLGLSSVFLFDLHHFSSLLSQYFNMVKDDLELGGVLVLVSLTHQAVDFVTVSKPWQKRNRLGEFGGKAQKYSKRHYIHGLKTVQ</sequence>
<organism evidence="2 3">
    <name type="scientific">Phaseolus coccineus</name>
    <name type="common">Scarlet runner bean</name>
    <name type="synonym">Phaseolus multiflorus</name>
    <dbReference type="NCBI Taxonomy" id="3886"/>
    <lineage>
        <taxon>Eukaryota</taxon>
        <taxon>Viridiplantae</taxon>
        <taxon>Streptophyta</taxon>
        <taxon>Embryophyta</taxon>
        <taxon>Tracheophyta</taxon>
        <taxon>Spermatophyta</taxon>
        <taxon>Magnoliopsida</taxon>
        <taxon>eudicotyledons</taxon>
        <taxon>Gunneridae</taxon>
        <taxon>Pentapetalae</taxon>
        <taxon>rosids</taxon>
        <taxon>fabids</taxon>
        <taxon>Fabales</taxon>
        <taxon>Fabaceae</taxon>
        <taxon>Papilionoideae</taxon>
        <taxon>50 kb inversion clade</taxon>
        <taxon>NPAAA clade</taxon>
        <taxon>indigoferoid/millettioid clade</taxon>
        <taxon>Phaseoleae</taxon>
        <taxon>Phaseolus</taxon>
    </lineage>
</organism>
<reference evidence="2 3" key="1">
    <citation type="submission" date="2024-01" db="EMBL/GenBank/DDBJ databases">
        <title>The genomes of 5 underutilized Papilionoideae crops provide insights into root nodulation and disease resistanc.</title>
        <authorList>
            <person name="Jiang F."/>
        </authorList>
    </citation>
    <scope>NUCLEOTIDE SEQUENCE [LARGE SCALE GENOMIC DNA]</scope>
    <source>
        <strain evidence="2">JINMINGXINNONG_FW02</strain>
        <tissue evidence="2">Leaves</tissue>
    </source>
</reference>
<evidence type="ECO:0000313" key="2">
    <source>
        <dbReference type="EMBL" id="KAK7377461.1"/>
    </source>
</evidence>
<name>A0AAN9NQQ8_PHACN</name>
<accession>A0AAN9NQQ8</accession>
<keyword evidence="3" id="KW-1185">Reference proteome</keyword>
<feature type="transmembrane region" description="Helical" evidence="1">
    <location>
        <begin position="7"/>
        <end position="39"/>
    </location>
</feature>
<comment type="caution">
    <text evidence="2">The sequence shown here is derived from an EMBL/GenBank/DDBJ whole genome shotgun (WGS) entry which is preliminary data.</text>
</comment>
<protein>
    <submittedName>
        <fullName evidence="2">Uncharacterized protein</fullName>
    </submittedName>
</protein>
<evidence type="ECO:0000256" key="1">
    <source>
        <dbReference type="SAM" id="Phobius"/>
    </source>
</evidence>
<dbReference type="AlphaFoldDB" id="A0AAN9NQQ8"/>
<proteinExistence type="predicted"/>
<evidence type="ECO:0000313" key="3">
    <source>
        <dbReference type="Proteomes" id="UP001374584"/>
    </source>
</evidence>
<dbReference type="EMBL" id="JAYMYR010000002">
    <property type="protein sequence ID" value="KAK7377461.1"/>
    <property type="molecule type" value="Genomic_DNA"/>
</dbReference>
<keyword evidence="1" id="KW-0472">Membrane</keyword>
<keyword evidence="1" id="KW-1133">Transmembrane helix</keyword>
<keyword evidence="1" id="KW-0812">Transmembrane</keyword>